<keyword evidence="2" id="KW-1133">Transmembrane helix</keyword>
<feature type="transmembrane region" description="Helical" evidence="2">
    <location>
        <begin position="6"/>
        <end position="32"/>
    </location>
</feature>
<reference evidence="3 4" key="1">
    <citation type="submission" date="2016-07" db="EMBL/GenBank/DDBJ databases">
        <title>Multiple horizontal gene transfer events from other fungi enriched the ability of initially mycotrophic Trichoderma (Ascomycota) to feed on dead plant biomass.</title>
        <authorList>
            <consortium name="DOE Joint Genome Institute"/>
            <person name="Aerts A."/>
            <person name="Atanasova L."/>
            <person name="Chenthamara K."/>
            <person name="Zhang J."/>
            <person name="Grujic M."/>
            <person name="Henrissat B."/>
            <person name="Kuo A."/>
            <person name="Salamov A."/>
            <person name="Lipzen A."/>
            <person name="Labutti K."/>
            <person name="Barry K."/>
            <person name="Miao Y."/>
            <person name="Rahimi M.J."/>
            <person name="Shen Q."/>
            <person name="Grigoriev I.V."/>
            <person name="Kubicek C.P."/>
            <person name="Druzhinina I.S."/>
        </authorList>
    </citation>
    <scope>NUCLEOTIDE SEQUENCE [LARGE SCALE GENOMIC DNA]</scope>
    <source>
        <strain evidence="3 4">CBS 433.97</strain>
    </source>
</reference>
<name>A0A2T3ZKL2_TRIA4</name>
<gene>
    <name evidence="3" type="ORF">M441DRAFT_315257</name>
</gene>
<sequence length="97" mass="11093">MPAWLLDIFIFLFSMFFFSFFFSYMSPCIVFLPSHACKRSVELHLCRRSKMCLCFSVSLTSKKLPSQRSHRLPRHQQIGQSANDGNGARAPLGRSSS</sequence>
<feature type="region of interest" description="Disordered" evidence="1">
    <location>
        <begin position="62"/>
        <end position="97"/>
    </location>
</feature>
<evidence type="ECO:0000313" key="4">
    <source>
        <dbReference type="Proteomes" id="UP000240493"/>
    </source>
</evidence>
<evidence type="ECO:0000313" key="3">
    <source>
        <dbReference type="EMBL" id="PTB45344.1"/>
    </source>
</evidence>
<keyword evidence="2" id="KW-0472">Membrane</keyword>
<evidence type="ECO:0000256" key="1">
    <source>
        <dbReference type="SAM" id="MobiDB-lite"/>
    </source>
</evidence>
<accession>A0A2T3ZKL2</accession>
<keyword evidence="4" id="KW-1185">Reference proteome</keyword>
<evidence type="ECO:0000256" key="2">
    <source>
        <dbReference type="SAM" id="Phobius"/>
    </source>
</evidence>
<protein>
    <submittedName>
        <fullName evidence="3">Uncharacterized protein</fullName>
    </submittedName>
</protein>
<organism evidence="3 4">
    <name type="scientific">Trichoderma asperellum (strain ATCC 204424 / CBS 433.97 / NBRC 101777)</name>
    <dbReference type="NCBI Taxonomy" id="1042311"/>
    <lineage>
        <taxon>Eukaryota</taxon>
        <taxon>Fungi</taxon>
        <taxon>Dikarya</taxon>
        <taxon>Ascomycota</taxon>
        <taxon>Pezizomycotina</taxon>
        <taxon>Sordariomycetes</taxon>
        <taxon>Hypocreomycetidae</taxon>
        <taxon>Hypocreales</taxon>
        <taxon>Hypocreaceae</taxon>
        <taxon>Trichoderma</taxon>
    </lineage>
</organism>
<dbReference type="Proteomes" id="UP000240493">
    <property type="component" value="Unassembled WGS sequence"/>
</dbReference>
<dbReference type="AlphaFoldDB" id="A0A2T3ZKL2"/>
<dbReference type="EMBL" id="KZ679257">
    <property type="protein sequence ID" value="PTB45344.1"/>
    <property type="molecule type" value="Genomic_DNA"/>
</dbReference>
<keyword evidence="2" id="KW-0812">Transmembrane</keyword>
<proteinExistence type="predicted"/>